<accession>A0ABQ7JX64</accession>
<feature type="domain" description="PINIT" evidence="11">
    <location>
        <begin position="144"/>
        <end position="303"/>
    </location>
</feature>
<dbReference type="EMBL" id="JAAAIM010000558">
    <property type="protein sequence ID" value="KAG0286629.1"/>
    <property type="molecule type" value="Genomic_DNA"/>
</dbReference>
<dbReference type="Pfam" id="PF14324">
    <property type="entry name" value="PINIT"/>
    <property type="match status" value="1"/>
</dbReference>
<feature type="compositionally biased region" description="Polar residues" evidence="9">
    <location>
        <begin position="520"/>
        <end position="534"/>
    </location>
</feature>
<proteinExistence type="inferred from homology"/>
<keyword evidence="7" id="KW-0862">Zinc</keyword>
<evidence type="ECO:0000256" key="7">
    <source>
        <dbReference type="ARBA" id="ARBA00022833"/>
    </source>
</evidence>
<feature type="compositionally biased region" description="Basic and acidic residues" evidence="9">
    <location>
        <begin position="649"/>
        <end position="658"/>
    </location>
</feature>
<dbReference type="PANTHER" id="PTHR10782">
    <property type="entry name" value="ZINC FINGER MIZ DOMAIN-CONTAINING PROTEIN"/>
    <property type="match status" value="1"/>
</dbReference>
<evidence type="ECO:0000259" key="10">
    <source>
        <dbReference type="PROSITE" id="PS51044"/>
    </source>
</evidence>
<evidence type="ECO:0000313" key="12">
    <source>
        <dbReference type="EMBL" id="KAG0286629.1"/>
    </source>
</evidence>
<sequence>MNMEKRGEGMTAQEELDLLITITGRIIPALLVTQLKLLIKSLNENIRPSPQLKLGGNKSELIQRLVSFITHHHQLGDQVAIRQIRHCIAAFNQGEVSTIATPSVPPQHPHGTSSSSSSSSGYRIQSGNMLTSKPASNSSQQTHIARPPVPYMAMGRSGVSDNKIVYKSSPFYKDVQVLSPARLCIEAKEQRTMSVSLPFTIAPMLSVQLRREPDYQIMVFCTSVEGAANPPALMEFPHVCEIKMSGRVLEANLRGMKNKPGTVSPANITRLCRLDPAEYNKVEFIYANSPKRYYVSVNLVKKSSVATIVADIERGKFLSKEQMLRILEDRNKDDDIMATSSTISLKCPLGFQRITVPIRSSYCQHLQCFDAFTFFNLNEQTPTWNCPVCSRTMHSWEEIVVDGYFKDLLNSTPESLENITVQADGSWELPSSSATSEQVVAPSPKKKSAPADDSVFIIDEDDDEDEVPAPPTPAKPAKPAIEVIDLISDSEDEGVEETTTQAAKTATASTSTAVDLDGDSSMQEAANSLQNMSHATPGPSAAVKTEDLERPTPVENETVPTAPEPPSVIGSASRSPVASSEASPVISNRMVQTEPMPPNRSSSPAAARTPPVWDHSEEMFMNALLNPRKRRQLDDTLDTQNINNVSYENRQRMARLDIRSNGSSDRGSSSAMPSPDVRRSTSSPTPVPSFHELDRRSAGDHHSDYDDATQRTRRDHLLSRVAAMPYYENGHADSRAPVTSSHQPYAPVHRPGLLLEQLTASIRRTQISRSNIGVTV</sequence>
<comment type="pathway">
    <text evidence="1">Protein modification; protein sumoylation.</text>
</comment>
<keyword evidence="13" id="KW-1185">Reference proteome</keyword>
<feature type="compositionally biased region" description="Polar residues" evidence="9">
    <location>
        <begin position="638"/>
        <end position="648"/>
    </location>
</feature>
<feature type="compositionally biased region" description="Polar residues" evidence="9">
    <location>
        <begin position="428"/>
        <end position="438"/>
    </location>
</feature>
<evidence type="ECO:0000313" key="13">
    <source>
        <dbReference type="Proteomes" id="UP001194696"/>
    </source>
</evidence>
<evidence type="ECO:0000256" key="3">
    <source>
        <dbReference type="ARBA" id="ARBA00022679"/>
    </source>
</evidence>
<evidence type="ECO:0000256" key="6">
    <source>
        <dbReference type="ARBA" id="ARBA00022786"/>
    </source>
</evidence>
<evidence type="ECO:0000256" key="8">
    <source>
        <dbReference type="PROSITE-ProRule" id="PRU00452"/>
    </source>
</evidence>
<dbReference type="PROSITE" id="PS51466">
    <property type="entry name" value="PINIT"/>
    <property type="match status" value="1"/>
</dbReference>
<feature type="compositionally biased region" description="Polar residues" evidence="9">
    <location>
        <begin position="570"/>
        <end position="591"/>
    </location>
</feature>
<organism evidence="12 13">
    <name type="scientific">Linnemannia gamsii</name>
    <dbReference type="NCBI Taxonomy" id="64522"/>
    <lineage>
        <taxon>Eukaryota</taxon>
        <taxon>Fungi</taxon>
        <taxon>Fungi incertae sedis</taxon>
        <taxon>Mucoromycota</taxon>
        <taxon>Mortierellomycotina</taxon>
        <taxon>Mortierellomycetes</taxon>
        <taxon>Mortierellales</taxon>
        <taxon>Mortierellaceae</taxon>
        <taxon>Linnemannia</taxon>
    </lineage>
</organism>
<feature type="region of interest" description="Disordered" evidence="9">
    <location>
        <begin position="99"/>
        <end position="143"/>
    </location>
</feature>
<dbReference type="Gene3D" id="2.60.120.780">
    <property type="entry name" value="PINIT domain"/>
    <property type="match status" value="1"/>
</dbReference>
<evidence type="ECO:0000259" key="11">
    <source>
        <dbReference type="PROSITE" id="PS51466"/>
    </source>
</evidence>
<feature type="region of interest" description="Disordered" evidence="9">
    <location>
        <begin position="462"/>
        <end position="481"/>
    </location>
</feature>
<dbReference type="Proteomes" id="UP001194696">
    <property type="component" value="Unassembled WGS sequence"/>
</dbReference>
<name>A0ABQ7JX64_9FUNG</name>
<dbReference type="InterPro" id="IPR004181">
    <property type="entry name" value="Znf_MIZ"/>
</dbReference>
<dbReference type="PANTHER" id="PTHR10782:SF4">
    <property type="entry name" value="TONALLI, ISOFORM E"/>
    <property type="match status" value="1"/>
</dbReference>
<gene>
    <name evidence="12" type="primary">SIZ1_2</name>
    <name evidence="12" type="ORF">BGZ96_009298</name>
</gene>
<dbReference type="InterPro" id="IPR023321">
    <property type="entry name" value="PINIT"/>
</dbReference>
<evidence type="ECO:0000256" key="5">
    <source>
        <dbReference type="ARBA" id="ARBA00022771"/>
    </source>
</evidence>
<feature type="domain" description="SP-RING-type" evidence="10">
    <location>
        <begin position="332"/>
        <end position="414"/>
    </location>
</feature>
<feature type="region of interest" description="Disordered" evidence="9">
    <location>
        <begin position="428"/>
        <end position="453"/>
    </location>
</feature>
<keyword evidence="5 8" id="KW-0863">Zinc-finger</keyword>
<feature type="compositionally biased region" description="Low complexity" evidence="9">
    <location>
        <begin position="659"/>
        <end position="670"/>
    </location>
</feature>
<evidence type="ECO:0000256" key="1">
    <source>
        <dbReference type="ARBA" id="ARBA00004718"/>
    </source>
</evidence>
<feature type="region of interest" description="Disordered" evidence="9">
    <location>
        <begin position="631"/>
        <end position="713"/>
    </location>
</feature>
<keyword evidence="4" id="KW-0479">Metal-binding</keyword>
<comment type="similarity">
    <text evidence="2">Belongs to the PIAS family.</text>
</comment>
<feature type="compositionally biased region" description="Basic and acidic residues" evidence="9">
    <location>
        <begin position="691"/>
        <end position="713"/>
    </location>
</feature>
<dbReference type="InterPro" id="IPR038654">
    <property type="entry name" value="PINIT_sf"/>
</dbReference>
<dbReference type="Pfam" id="PF02891">
    <property type="entry name" value="zf-MIZ"/>
    <property type="match status" value="1"/>
</dbReference>
<evidence type="ECO:0000256" key="9">
    <source>
        <dbReference type="SAM" id="MobiDB-lite"/>
    </source>
</evidence>
<keyword evidence="12" id="KW-0436">Ligase</keyword>
<dbReference type="Gene3D" id="3.30.40.10">
    <property type="entry name" value="Zinc/RING finger domain, C3HC4 (zinc finger)"/>
    <property type="match status" value="1"/>
</dbReference>
<comment type="caution">
    <text evidence="12">The sequence shown here is derived from an EMBL/GenBank/DDBJ whole genome shotgun (WGS) entry which is preliminary data.</text>
</comment>
<keyword evidence="6" id="KW-0833">Ubl conjugation pathway</keyword>
<feature type="compositionally biased region" description="Low complexity" evidence="9">
    <location>
        <begin position="498"/>
        <end position="513"/>
    </location>
</feature>
<dbReference type="InterPro" id="IPR013083">
    <property type="entry name" value="Znf_RING/FYVE/PHD"/>
</dbReference>
<protein>
    <submittedName>
        <fullName evidence="12">SUMO ligase siz1</fullName>
    </submittedName>
</protein>
<keyword evidence="3" id="KW-0808">Transferase</keyword>
<dbReference type="PROSITE" id="PS51044">
    <property type="entry name" value="ZF_SP_RING"/>
    <property type="match status" value="1"/>
</dbReference>
<reference evidence="12 13" key="1">
    <citation type="journal article" date="2020" name="Fungal Divers.">
        <title>Resolving the Mortierellaceae phylogeny through synthesis of multi-gene phylogenetics and phylogenomics.</title>
        <authorList>
            <person name="Vandepol N."/>
            <person name="Liber J."/>
            <person name="Desiro A."/>
            <person name="Na H."/>
            <person name="Kennedy M."/>
            <person name="Barry K."/>
            <person name="Grigoriev I.V."/>
            <person name="Miller A.N."/>
            <person name="O'Donnell K."/>
            <person name="Stajich J.E."/>
            <person name="Bonito G."/>
        </authorList>
    </citation>
    <scope>NUCLEOTIDE SEQUENCE [LARGE SCALE GENOMIC DNA]</scope>
    <source>
        <strain evidence="12 13">AD045</strain>
    </source>
</reference>
<evidence type="ECO:0000256" key="2">
    <source>
        <dbReference type="ARBA" id="ARBA00005383"/>
    </source>
</evidence>
<dbReference type="GO" id="GO:0016874">
    <property type="term" value="F:ligase activity"/>
    <property type="evidence" value="ECO:0007669"/>
    <property type="project" value="UniProtKB-KW"/>
</dbReference>
<feature type="compositionally biased region" description="Polar residues" evidence="9">
    <location>
        <begin position="121"/>
        <end position="143"/>
    </location>
</feature>
<feature type="region of interest" description="Disordered" evidence="9">
    <location>
        <begin position="491"/>
        <end position="613"/>
    </location>
</feature>
<evidence type="ECO:0000256" key="4">
    <source>
        <dbReference type="ARBA" id="ARBA00022723"/>
    </source>
</evidence>